<evidence type="ECO:0000256" key="6">
    <source>
        <dbReference type="ARBA" id="ARBA00022691"/>
    </source>
</evidence>
<comment type="catalytic activity">
    <reaction evidence="1">
        <text>[phosphatase 2A protein]-C-terminal L-leucine + S-adenosyl-L-methionine = [phosphatase 2A protein]-C-terminal L-leucine methyl ester + S-adenosyl-L-homocysteine</text>
        <dbReference type="Rhea" id="RHEA:48544"/>
        <dbReference type="Rhea" id="RHEA-COMP:12134"/>
        <dbReference type="Rhea" id="RHEA-COMP:12135"/>
        <dbReference type="ChEBI" id="CHEBI:57856"/>
        <dbReference type="ChEBI" id="CHEBI:59789"/>
        <dbReference type="ChEBI" id="CHEBI:90516"/>
        <dbReference type="ChEBI" id="CHEBI:90517"/>
        <dbReference type="EC" id="2.1.1.233"/>
    </reaction>
</comment>
<dbReference type="InterPro" id="IPR016651">
    <property type="entry name" value="LCMT1"/>
</dbReference>
<dbReference type="InterPro" id="IPR029063">
    <property type="entry name" value="SAM-dependent_MTases_sf"/>
</dbReference>
<comment type="similarity">
    <text evidence="2">Belongs to the methyltransferase superfamily. LCMT family.</text>
</comment>
<keyword evidence="6" id="KW-0949">S-adenosyl-L-methionine</keyword>
<gene>
    <name evidence="8" type="ORF">HaLaN_15503</name>
</gene>
<dbReference type="PANTHER" id="PTHR13600">
    <property type="entry name" value="LEUCINE CARBOXYL METHYLTRANSFERASE"/>
    <property type="match status" value="1"/>
</dbReference>
<keyword evidence="4 8" id="KW-0489">Methyltransferase</keyword>
<dbReference type="EMBL" id="BLLF01001334">
    <property type="protein sequence ID" value="GFH18663.1"/>
    <property type="molecule type" value="Genomic_DNA"/>
</dbReference>
<evidence type="ECO:0000313" key="9">
    <source>
        <dbReference type="Proteomes" id="UP000485058"/>
    </source>
</evidence>
<dbReference type="Pfam" id="PF04072">
    <property type="entry name" value="LCM"/>
    <property type="match status" value="1"/>
</dbReference>
<dbReference type="EC" id="2.1.1.233" evidence="3"/>
<dbReference type="AlphaFoldDB" id="A0A699Z7R7"/>
<dbReference type="Proteomes" id="UP000485058">
    <property type="component" value="Unassembled WGS sequence"/>
</dbReference>
<dbReference type="SUPFAM" id="SSF53335">
    <property type="entry name" value="S-adenosyl-L-methionine-dependent methyltransferases"/>
    <property type="match status" value="1"/>
</dbReference>
<keyword evidence="9" id="KW-1185">Reference proteome</keyword>
<name>A0A699Z7R7_HAELA</name>
<dbReference type="InterPro" id="IPR007213">
    <property type="entry name" value="Ppm1/Ppm2/Tcmp"/>
</dbReference>
<evidence type="ECO:0000256" key="4">
    <source>
        <dbReference type="ARBA" id="ARBA00022603"/>
    </source>
</evidence>
<dbReference type="GO" id="GO:0018423">
    <property type="term" value="F:protein C-terminal leucine carboxyl O-methyltransferase activity"/>
    <property type="evidence" value="ECO:0007669"/>
    <property type="project" value="UniProtKB-EC"/>
</dbReference>
<comment type="caution">
    <text evidence="8">The sequence shown here is derived from an EMBL/GenBank/DDBJ whole genome shotgun (WGS) entry which is preliminary data.</text>
</comment>
<organism evidence="8 9">
    <name type="scientific">Haematococcus lacustris</name>
    <name type="common">Green alga</name>
    <name type="synonym">Haematococcus pluvialis</name>
    <dbReference type="NCBI Taxonomy" id="44745"/>
    <lineage>
        <taxon>Eukaryota</taxon>
        <taxon>Viridiplantae</taxon>
        <taxon>Chlorophyta</taxon>
        <taxon>core chlorophytes</taxon>
        <taxon>Chlorophyceae</taxon>
        <taxon>CS clade</taxon>
        <taxon>Chlamydomonadales</taxon>
        <taxon>Haematococcaceae</taxon>
        <taxon>Haematococcus</taxon>
    </lineage>
</organism>
<sequence>VLVLGAGFDTTWWQLEQAGCAPTRYLELDFQEVTQRKASIIDSHPELLQPLHCPSSQEAPQDFKP</sequence>
<reference evidence="8 9" key="1">
    <citation type="submission" date="2020-02" db="EMBL/GenBank/DDBJ databases">
        <title>Draft genome sequence of Haematococcus lacustris strain NIES-144.</title>
        <authorList>
            <person name="Morimoto D."/>
            <person name="Nakagawa S."/>
            <person name="Yoshida T."/>
            <person name="Sawayama S."/>
        </authorList>
    </citation>
    <scope>NUCLEOTIDE SEQUENCE [LARGE SCALE GENOMIC DNA]</scope>
    <source>
        <strain evidence="8 9">NIES-144</strain>
    </source>
</reference>
<evidence type="ECO:0000256" key="3">
    <source>
        <dbReference type="ARBA" id="ARBA00012834"/>
    </source>
</evidence>
<evidence type="ECO:0000256" key="7">
    <source>
        <dbReference type="ARBA" id="ARBA00032526"/>
    </source>
</evidence>
<evidence type="ECO:0000313" key="8">
    <source>
        <dbReference type="EMBL" id="GFH18663.1"/>
    </source>
</evidence>
<evidence type="ECO:0000256" key="2">
    <source>
        <dbReference type="ARBA" id="ARBA00010703"/>
    </source>
</evidence>
<keyword evidence="5 8" id="KW-0808">Transferase</keyword>
<dbReference type="Gene3D" id="3.40.50.150">
    <property type="entry name" value="Vaccinia Virus protein VP39"/>
    <property type="match status" value="1"/>
</dbReference>
<evidence type="ECO:0000256" key="5">
    <source>
        <dbReference type="ARBA" id="ARBA00022679"/>
    </source>
</evidence>
<evidence type="ECO:0000256" key="1">
    <source>
        <dbReference type="ARBA" id="ARBA00000724"/>
    </source>
</evidence>
<proteinExistence type="inferred from homology"/>
<dbReference type="PANTHER" id="PTHR13600:SF21">
    <property type="entry name" value="LEUCINE CARBOXYL METHYLTRANSFERASE 1"/>
    <property type="match status" value="1"/>
</dbReference>
<protein>
    <recommendedName>
        <fullName evidence="3">[phosphatase 2A protein]-leucine-carboxy methyltransferase</fullName>
        <ecNumber evidence="3">2.1.1.233</ecNumber>
    </recommendedName>
    <alternativeName>
        <fullName evidence="7">[Phosphatase 2A protein]-leucine-carboxy methyltransferase 1</fullName>
    </alternativeName>
</protein>
<dbReference type="GO" id="GO:0032259">
    <property type="term" value="P:methylation"/>
    <property type="evidence" value="ECO:0007669"/>
    <property type="project" value="UniProtKB-KW"/>
</dbReference>
<accession>A0A699Z7R7</accession>
<feature type="non-terminal residue" evidence="8">
    <location>
        <position position="1"/>
    </location>
</feature>